<accession>A0A5C1A6S1</accession>
<keyword evidence="2" id="KW-1185">Reference proteome</keyword>
<proteinExistence type="predicted"/>
<gene>
    <name evidence="1" type="ORF">PX52LOC_01852</name>
</gene>
<evidence type="ECO:0000313" key="1">
    <source>
        <dbReference type="EMBL" id="QEL14949.1"/>
    </source>
</evidence>
<dbReference type="AlphaFoldDB" id="A0A5C1A6S1"/>
<protein>
    <submittedName>
        <fullName evidence="1">Uncharacterized protein</fullName>
    </submittedName>
</protein>
<sequence length="130" mass="14574">MPVNGEIEALLKDRLTKMQREIFAEVRAKLDSYREQSVHHKKEVERLITKTTDEAAIKVRVLTEVISALPQDVKHLREVTKSGADAVKILLARCEAMAKEIEALKKNSAGMADIAGLKKAIAELEKKKKK</sequence>
<dbReference type="Proteomes" id="UP000324974">
    <property type="component" value="Chromosome"/>
</dbReference>
<name>A0A5C1A6S1_9BACT</name>
<reference evidence="2" key="1">
    <citation type="submission" date="2019-08" db="EMBL/GenBank/DDBJ databases">
        <title>Limnoglobus roseus gen. nov., sp. nov., a novel freshwater planctomycete with a giant genome from the family Gemmataceae.</title>
        <authorList>
            <person name="Kulichevskaya I.S."/>
            <person name="Naumoff D.G."/>
            <person name="Miroshnikov K."/>
            <person name="Ivanova A."/>
            <person name="Philippov D.A."/>
            <person name="Hakobyan A."/>
            <person name="Rijpstra I.C."/>
            <person name="Sinninghe Damste J.S."/>
            <person name="Liesack W."/>
            <person name="Dedysh S.N."/>
        </authorList>
    </citation>
    <scope>NUCLEOTIDE SEQUENCE [LARGE SCALE GENOMIC DNA]</scope>
    <source>
        <strain evidence="2">PX52</strain>
    </source>
</reference>
<evidence type="ECO:0000313" key="2">
    <source>
        <dbReference type="Proteomes" id="UP000324974"/>
    </source>
</evidence>
<dbReference type="KEGG" id="lrs:PX52LOC_01852"/>
<organism evidence="1 2">
    <name type="scientific">Limnoglobus roseus</name>
    <dbReference type="NCBI Taxonomy" id="2598579"/>
    <lineage>
        <taxon>Bacteria</taxon>
        <taxon>Pseudomonadati</taxon>
        <taxon>Planctomycetota</taxon>
        <taxon>Planctomycetia</taxon>
        <taxon>Gemmatales</taxon>
        <taxon>Gemmataceae</taxon>
        <taxon>Limnoglobus</taxon>
    </lineage>
</organism>
<dbReference type="EMBL" id="CP042425">
    <property type="protein sequence ID" value="QEL14949.1"/>
    <property type="molecule type" value="Genomic_DNA"/>
</dbReference>